<accession>A0A199XPL3</accession>
<comment type="caution">
    <text evidence="1">The sequence shown here is derived from an EMBL/GenBank/DDBJ whole genome shotgun (WGS) entry which is preliminary data.</text>
</comment>
<dbReference type="PATRIC" id="fig|29536.5.peg.2240"/>
<keyword evidence="2" id="KW-1185">Reference proteome</keyword>
<dbReference type="eggNOG" id="ENOG5030PDY">
    <property type="taxonomic scope" value="Bacteria"/>
</dbReference>
<dbReference type="Proteomes" id="UP000093807">
    <property type="component" value="Unassembled WGS sequence"/>
</dbReference>
<dbReference type="AlphaFoldDB" id="A0A199XPL3"/>
<dbReference type="OrthoDB" id="677125at2"/>
<protein>
    <submittedName>
        <fullName evidence="1">Uncharacterized protein</fullName>
    </submittedName>
</protein>
<sequence>MEKVKEFVQSNFIALLVGGLFYALFVYYNWQGNSICDCETTENYRPAQGNRSVNHFYHK</sequence>
<reference evidence="1 2" key="1">
    <citation type="submission" date="2016-06" db="EMBL/GenBank/DDBJ databases">
        <title>Draft genome sequence of Flavobacterium succinicans strain DD5b.</title>
        <authorList>
            <person name="Poehlein A."/>
            <person name="Daniel R."/>
            <person name="Simeonova D.D."/>
        </authorList>
    </citation>
    <scope>NUCLEOTIDE SEQUENCE [LARGE SCALE GENOMIC DNA]</scope>
    <source>
        <strain evidence="1 2">DD5b</strain>
    </source>
</reference>
<organism evidence="1 2">
    <name type="scientific">Flavobacterium succinicans</name>
    <dbReference type="NCBI Taxonomy" id="29536"/>
    <lineage>
        <taxon>Bacteria</taxon>
        <taxon>Pseudomonadati</taxon>
        <taxon>Bacteroidota</taxon>
        <taxon>Flavobacteriia</taxon>
        <taxon>Flavobacteriales</taxon>
        <taxon>Flavobacteriaceae</taxon>
        <taxon>Flavobacterium</taxon>
    </lineage>
</organism>
<evidence type="ECO:0000313" key="1">
    <source>
        <dbReference type="EMBL" id="OAZ03357.1"/>
    </source>
</evidence>
<name>A0A199XPL3_9FLAO</name>
<evidence type="ECO:0000313" key="2">
    <source>
        <dbReference type="Proteomes" id="UP000093807"/>
    </source>
</evidence>
<dbReference type="RefSeq" id="WP_035717397.1">
    <property type="nucleotide sequence ID" value="NZ_CBCRUM010000001.1"/>
</dbReference>
<dbReference type="EMBL" id="JMTM01000060">
    <property type="protein sequence ID" value="OAZ03357.1"/>
    <property type="molecule type" value="Genomic_DNA"/>
</dbReference>
<gene>
    <name evidence="1" type="ORF">FLB_21440</name>
</gene>
<proteinExistence type="predicted"/>
<dbReference type="STRING" id="29536.FLB_21440"/>